<organism evidence="8 9">
    <name type="scientific">Paraflavitalea soli</name>
    <dbReference type="NCBI Taxonomy" id="2315862"/>
    <lineage>
        <taxon>Bacteria</taxon>
        <taxon>Pseudomonadati</taxon>
        <taxon>Bacteroidota</taxon>
        <taxon>Chitinophagia</taxon>
        <taxon>Chitinophagales</taxon>
        <taxon>Chitinophagaceae</taxon>
        <taxon>Paraflavitalea</taxon>
    </lineage>
</organism>
<dbReference type="Pfam" id="PF07980">
    <property type="entry name" value="SusD_RagB"/>
    <property type="match status" value="1"/>
</dbReference>
<comment type="subcellular location">
    <subcellularLocation>
        <location evidence="1">Cell outer membrane</location>
    </subcellularLocation>
</comment>
<evidence type="ECO:0000256" key="1">
    <source>
        <dbReference type="ARBA" id="ARBA00004442"/>
    </source>
</evidence>
<sequence length="532" mass="60010">MKKQQILTTLYLALGISIMLGSCTKLDEEVYDQVLETSFKPTEKDIPAIIGPAYTVLRTVMVGWQGDFDLQEEPADIIVTPVRPNGWYDAGTYQRMHKHEWTPTEWQPINSWNENFKGVNAVNRILSQIEEGSIPVTTGKEALVAELKTARAFYYSMLIDNHGNVPIVTNFKDTARPKQSTRAQVYAFIEKELLDNIGLLSEKADNSTYGRFNKWAARATLARLYLNAEVYTGTAQWAKCIEQCDEILTKGPYILEPVFKTNFLTNNNTSKELVFAVPFDEIFATQNSIHMKTLASAHRNVLDLAAQPWGGNCAVPQFIDTYDPDDTRMKDTWIQGPQYNVATGALILTYVKKVPSIDNTDFFDGFRIGKYEIKPGARGGLSNDYPVFRLAGIMMMKAESLLRTGKADEAAVIVTNVRKRAFATTNPAKATVTGAQLQMGSSYKYGWQNIDGTISDLQGGADIPYGRMLDELGWEFAAEGQRRQQLIRFGVYSRKIWFNHRPKLDGKTRILFPIPQVEIDKNPNLKQNDDYK</sequence>
<evidence type="ECO:0000256" key="4">
    <source>
        <dbReference type="ARBA" id="ARBA00023136"/>
    </source>
</evidence>
<keyword evidence="9" id="KW-1185">Reference proteome</keyword>
<dbReference type="OrthoDB" id="9783641at2"/>
<evidence type="ECO:0000313" key="9">
    <source>
        <dbReference type="Proteomes" id="UP000263900"/>
    </source>
</evidence>
<dbReference type="InterPro" id="IPR012944">
    <property type="entry name" value="SusD_RagB_dom"/>
</dbReference>
<protein>
    <submittedName>
        <fullName evidence="8">RagB/SusD family nutrient uptake outer membrane protein</fullName>
    </submittedName>
</protein>
<evidence type="ECO:0000256" key="3">
    <source>
        <dbReference type="ARBA" id="ARBA00022729"/>
    </source>
</evidence>
<name>A0A3B7MGP0_9BACT</name>
<dbReference type="InterPro" id="IPR011990">
    <property type="entry name" value="TPR-like_helical_dom_sf"/>
</dbReference>
<proteinExistence type="inferred from homology"/>
<feature type="domain" description="RagB/SusD" evidence="6">
    <location>
        <begin position="318"/>
        <end position="531"/>
    </location>
</feature>
<reference evidence="8 9" key="1">
    <citation type="submission" date="2018-09" db="EMBL/GenBank/DDBJ databases">
        <title>Genome sequencing of strain 6GH32-13.</title>
        <authorList>
            <person name="Weon H.-Y."/>
            <person name="Heo J."/>
            <person name="Kwon S.-W."/>
        </authorList>
    </citation>
    <scope>NUCLEOTIDE SEQUENCE [LARGE SCALE GENOMIC DNA]</scope>
    <source>
        <strain evidence="8 9">5GH32-13</strain>
    </source>
</reference>
<accession>A0A3B7MGP0</accession>
<evidence type="ECO:0000313" key="8">
    <source>
        <dbReference type="EMBL" id="AXY73358.1"/>
    </source>
</evidence>
<keyword evidence="3" id="KW-0732">Signal</keyword>
<feature type="domain" description="SusD-like N-terminal" evidence="7">
    <location>
        <begin position="45"/>
        <end position="226"/>
    </location>
</feature>
<dbReference type="SUPFAM" id="SSF48452">
    <property type="entry name" value="TPR-like"/>
    <property type="match status" value="1"/>
</dbReference>
<gene>
    <name evidence="8" type="ORF">D3H65_04900</name>
</gene>
<dbReference type="Proteomes" id="UP000263900">
    <property type="component" value="Chromosome"/>
</dbReference>
<dbReference type="InterPro" id="IPR033985">
    <property type="entry name" value="SusD-like_N"/>
</dbReference>
<evidence type="ECO:0000256" key="5">
    <source>
        <dbReference type="ARBA" id="ARBA00023237"/>
    </source>
</evidence>
<dbReference type="Pfam" id="PF14322">
    <property type="entry name" value="SusD-like_3"/>
    <property type="match status" value="1"/>
</dbReference>
<evidence type="ECO:0000259" key="7">
    <source>
        <dbReference type="Pfam" id="PF14322"/>
    </source>
</evidence>
<comment type="similarity">
    <text evidence="2">Belongs to the SusD family.</text>
</comment>
<keyword evidence="5" id="KW-0998">Cell outer membrane</keyword>
<keyword evidence="4" id="KW-0472">Membrane</keyword>
<dbReference type="PROSITE" id="PS51257">
    <property type="entry name" value="PROKAR_LIPOPROTEIN"/>
    <property type="match status" value="1"/>
</dbReference>
<dbReference type="RefSeq" id="WP_119049196.1">
    <property type="nucleotide sequence ID" value="NZ_CP032157.1"/>
</dbReference>
<dbReference type="Gene3D" id="1.25.40.390">
    <property type="match status" value="1"/>
</dbReference>
<dbReference type="EMBL" id="CP032157">
    <property type="protein sequence ID" value="AXY73358.1"/>
    <property type="molecule type" value="Genomic_DNA"/>
</dbReference>
<evidence type="ECO:0000259" key="6">
    <source>
        <dbReference type="Pfam" id="PF07980"/>
    </source>
</evidence>
<dbReference type="GO" id="GO:0009279">
    <property type="term" value="C:cell outer membrane"/>
    <property type="evidence" value="ECO:0007669"/>
    <property type="project" value="UniProtKB-SubCell"/>
</dbReference>
<dbReference type="KEGG" id="pseg:D3H65_04900"/>
<dbReference type="AlphaFoldDB" id="A0A3B7MGP0"/>
<evidence type="ECO:0000256" key="2">
    <source>
        <dbReference type="ARBA" id="ARBA00006275"/>
    </source>
</evidence>